<evidence type="ECO:0000313" key="2">
    <source>
        <dbReference type="EMBL" id="OIG74668.1"/>
    </source>
</evidence>
<proteinExistence type="predicted"/>
<evidence type="ECO:0000313" key="3">
    <source>
        <dbReference type="Proteomes" id="UP000179937"/>
    </source>
</evidence>
<name>A0A1S2G1X3_ACIBA</name>
<dbReference type="Gene3D" id="3.10.450.40">
    <property type="match status" value="1"/>
</dbReference>
<dbReference type="RefSeq" id="WP_000062375.1">
    <property type="nucleotide sequence ID" value="NZ_CAJHFE010000006.1"/>
</dbReference>
<accession>A0A1S2G1X3</accession>
<dbReference type="Pfam" id="PF04965">
    <property type="entry name" value="GPW_gp25"/>
    <property type="match status" value="1"/>
</dbReference>
<reference evidence="2 3" key="1">
    <citation type="submission" date="2016-05" db="EMBL/GenBank/DDBJ databases">
        <title>The evolution of Acinetobacter baumannii in vivo.</title>
        <authorList>
            <person name="Hua X."/>
            <person name="Yu Y."/>
        </authorList>
    </citation>
    <scope>NUCLEOTIDE SEQUENCE [LARGE SCALE GENOMIC DNA]</scope>
    <source>
        <strain evidence="2 3">XH647</strain>
    </source>
</reference>
<comment type="caution">
    <text evidence="2">The sequence shown here is derived from an EMBL/GenBank/DDBJ whole genome shotgun (WGS) entry which is preliminary data.</text>
</comment>
<organism evidence="2 3">
    <name type="scientific">Acinetobacter baumannii</name>
    <dbReference type="NCBI Taxonomy" id="470"/>
    <lineage>
        <taxon>Bacteria</taxon>
        <taxon>Pseudomonadati</taxon>
        <taxon>Pseudomonadota</taxon>
        <taxon>Gammaproteobacteria</taxon>
        <taxon>Moraxellales</taxon>
        <taxon>Moraxellaceae</taxon>
        <taxon>Acinetobacter</taxon>
        <taxon>Acinetobacter calcoaceticus/baumannii complex</taxon>
    </lineage>
</organism>
<dbReference type="AlphaFoldDB" id="A0A1S2G1X3"/>
<dbReference type="EMBL" id="LYKI01000004">
    <property type="protein sequence ID" value="OIG74668.1"/>
    <property type="molecule type" value="Genomic_DNA"/>
</dbReference>
<protein>
    <submittedName>
        <fullName evidence="2">Baseplate assembly protein</fullName>
    </submittedName>
</protein>
<sequence>MSMNRLTGLIVIDEIESIRQSITDILTTPIGSRLMRREYGSLLYDLIDQPINDVLILKCYSAIYSALLRWEPRININQISIFSIEGARMQISLDADLVQQNQPVNLSLALNLGAAA</sequence>
<dbReference type="Proteomes" id="UP000179937">
    <property type="component" value="Unassembled WGS sequence"/>
</dbReference>
<feature type="domain" description="IraD/Gp25-like" evidence="1">
    <location>
        <begin position="16"/>
        <end position="101"/>
    </location>
</feature>
<evidence type="ECO:0000259" key="1">
    <source>
        <dbReference type="Pfam" id="PF04965"/>
    </source>
</evidence>
<dbReference type="InterPro" id="IPR007048">
    <property type="entry name" value="IraD/Gp25-like"/>
</dbReference>
<dbReference type="SUPFAM" id="SSF160719">
    <property type="entry name" value="gpW/gp25-like"/>
    <property type="match status" value="1"/>
</dbReference>
<gene>
    <name evidence="2" type="ORF">A7M90_13070</name>
</gene>